<dbReference type="PANTHER" id="PTHR43158:SF5">
    <property type="entry name" value="ABC TRANSPORTER, ATP-BINDING PROTEIN"/>
    <property type="match status" value="1"/>
</dbReference>
<dbReference type="GO" id="GO:0005524">
    <property type="term" value="F:ATP binding"/>
    <property type="evidence" value="ECO:0007669"/>
    <property type="project" value="UniProtKB-KW"/>
</dbReference>
<dbReference type="GO" id="GO:0016887">
    <property type="term" value="F:ATP hydrolysis activity"/>
    <property type="evidence" value="ECO:0007669"/>
    <property type="project" value="InterPro"/>
</dbReference>
<evidence type="ECO:0000313" key="5">
    <source>
        <dbReference type="Proteomes" id="UP000267798"/>
    </source>
</evidence>
<dbReference type="PANTHER" id="PTHR43158">
    <property type="entry name" value="SKFA PEPTIDE EXPORT ATP-BINDING PROTEIN SKFE"/>
    <property type="match status" value="1"/>
</dbReference>
<dbReference type="InterPro" id="IPR003439">
    <property type="entry name" value="ABC_transporter-like_ATP-bd"/>
</dbReference>
<reference evidence="4 5" key="1">
    <citation type="submission" date="2018-09" db="EMBL/GenBank/DDBJ databases">
        <title>Paenibacillus aracenensis nov. sp. isolated from a cave in southern Spain.</title>
        <authorList>
            <person name="Jurado V."/>
            <person name="Gutierrez-Patricio S."/>
            <person name="Gonzalez-Pimentel J.L."/>
            <person name="Miller A.Z."/>
            <person name="Laiz L."/>
            <person name="Saiz-Jimenez C."/>
        </authorList>
    </citation>
    <scope>NUCLEOTIDE SEQUENCE [LARGE SCALE GENOMIC DNA]</scope>
    <source>
        <strain evidence="4 5">JCM 19203</strain>
    </source>
</reference>
<protein>
    <submittedName>
        <fullName evidence="4">ABC transporter ATP-binding protein</fullName>
    </submittedName>
</protein>
<keyword evidence="5" id="KW-1185">Reference proteome</keyword>
<name>A0A3A6PSH6_9BACL</name>
<dbReference type="OrthoDB" id="9804819at2"/>
<dbReference type="SUPFAM" id="SSF52540">
    <property type="entry name" value="P-loop containing nucleoside triphosphate hydrolases"/>
    <property type="match status" value="1"/>
</dbReference>
<accession>A0A3A6PSH6</accession>
<keyword evidence="2 4" id="KW-0067">ATP-binding</keyword>
<dbReference type="RefSeq" id="WP_120111416.1">
    <property type="nucleotide sequence ID" value="NZ_QXQB01000003.1"/>
</dbReference>
<evidence type="ECO:0000256" key="1">
    <source>
        <dbReference type="ARBA" id="ARBA00022741"/>
    </source>
</evidence>
<evidence type="ECO:0000313" key="4">
    <source>
        <dbReference type="EMBL" id="RJX38783.1"/>
    </source>
</evidence>
<organism evidence="4 5">
    <name type="scientific">Paenibacillus pinisoli</name>
    <dbReference type="NCBI Taxonomy" id="1276110"/>
    <lineage>
        <taxon>Bacteria</taxon>
        <taxon>Bacillati</taxon>
        <taxon>Bacillota</taxon>
        <taxon>Bacilli</taxon>
        <taxon>Bacillales</taxon>
        <taxon>Paenibacillaceae</taxon>
        <taxon>Paenibacillus</taxon>
    </lineage>
</organism>
<comment type="caution">
    <text evidence="4">The sequence shown here is derived from an EMBL/GenBank/DDBJ whole genome shotgun (WGS) entry which is preliminary data.</text>
</comment>
<evidence type="ECO:0000259" key="3">
    <source>
        <dbReference type="PROSITE" id="PS50893"/>
    </source>
</evidence>
<keyword evidence="1" id="KW-0547">Nucleotide-binding</keyword>
<gene>
    <name evidence="4" type="ORF">D3P09_14710</name>
</gene>
<proteinExistence type="predicted"/>
<dbReference type="AlphaFoldDB" id="A0A3A6PSH6"/>
<dbReference type="Proteomes" id="UP000267798">
    <property type="component" value="Unassembled WGS sequence"/>
</dbReference>
<dbReference type="InterPro" id="IPR027417">
    <property type="entry name" value="P-loop_NTPase"/>
</dbReference>
<dbReference type="Pfam" id="PF00005">
    <property type="entry name" value="ABC_tran"/>
    <property type="match status" value="1"/>
</dbReference>
<dbReference type="SMART" id="SM00382">
    <property type="entry name" value="AAA"/>
    <property type="match status" value="1"/>
</dbReference>
<feature type="domain" description="ABC transporter" evidence="3">
    <location>
        <begin position="2"/>
        <end position="230"/>
    </location>
</feature>
<sequence length="293" mass="32335">MTLAIDVRGAGVQYGRTVAVENVSFKLEGGKIYGLLGRNGSGKTSLLSLLASFREPTKGEVLIDGKIAFENAEIMSQVCFIQENGHMMDGYKVKDAIKLAASCWPKWDEQYANHLLDLYQLPLKKSISSLSRGMKSALGVTLGLASRAPVTIFDEAYLGMDAPTRYAFYDEVLRDYMEHPRTFILSTHLIEEVGNLFEEVLILDRGRLLLHEESDTLRQRGVSITGPAERVDDFVIGLQVLGEQRLGGTKSVTVYGELNQERVNRARTDGLDLGPVPLQDLFVHLTKKGGEGA</sequence>
<evidence type="ECO:0000256" key="2">
    <source>
        <dbReference type="ARBA" id="ARBA00022840"/>
    </source>
</evidence>
<dbReference type="PROSITE" id="PS50893">
    <property type="entry name" value="ABC_TRANSPORTER_2"/>
    <property type="match status" value="1"/>
</dbReference>
<dbReference type="Gene3D" id="3.40.50.300">
    <property type="entry name" value="P-loop containing nucleotide triphosphate hydrolases"/>
    <property type="match status" value="1"/>
</dbReference>
<dbReference type="InterPro" id="IPR003593">
    <property type="entry name" value="AAA+_ATPase"/>
</dbReference>
<dbReference type="EMBL" id="QXQB01000003">
    <property type="protein sequence ID" value="RJX38783.1"/>
    <property type="molecule type" value="Genomic_DNA"/>
</dbReference>
<dbReference type="CDD" id="cd03230">
    <property type="entry name" value="ABC_DR_subfamily_A"/>
    <property type="match status" value="1"/>
</dbReference>